<protein>
    <submittedName>
        <fullName evidence="1">Primosomal replication protein PriC</fullName>
    </submittedName>
</protein>
<dbReference type="RefSeq" id="WP_348396417.1">
    <property type="nucleotide sequence ID" value="NZ_CP136600.1"/>
</dbReference>
<dbReference type="EMBL" id="CP136600">
    <property type="protein sequence ID" value="WOH37631.1"/>
    <property type="molecule type" value="Genomic_DNA"/>
</dbReference>
<reference evidence="1 2" key="1">
    <citation type="submission" date="2023-09" db="EMBL/GenBank/DDBJ databases">
        <authorList>
            <person name="Qi X."/>
        </authorList>
    </citation>
    <scope>NUCLEOTIDE SEQUENCE [LARGE SCALE GENOMIC DNA]</scope>
    <source>
        <strain evidence="1 2">S1-1</strain>
    </source>
</reference>
<evidence type="ECO:0000313" key="2">
    <source>
        <dbReference type="Proteomes" id="UP001301442"/>
    </source>
</evidence>
<dbReference type="Proteomes" id="UP001301442">
    <property type="component" value="Chromosome"/>
</dbReference>
<organism evidence="1 2">
    <name type="scientific">Thalassotalea fonticola</name>
    <dbReference type="NCBI Taxonomy" id="3065649"/>
    <lineage>
        <taxon>Bacteria</taxon>
        <taxon>Pseudomonadati</taxon>
        <taxon>Pseudomonadota</taxon>
        <taxon>Gammaproteobacteria</taxon>
        <taxon>Alteromonadales</taxon>
        <taxon>Colwelliaceae</taxon>
        <taxon>Thalassotalea</taxon>
    </lineage>
</organism>
<dbReference type="Gene3D" id="1.20.1270.340">
    <property type="match status" value="1"/>
</dbReference>
<dbReference type="InterPro" id="IPR010890">
    <property type="entry name" value="PriC"/>
</dbReference>
<name>A0ABZ0GPA8_9GAMM</name>
<accession>A0ABZ0GPA8</accession>
<gene>
    <name evidence="1" type="primary">priC</name>
    <name evidence="1" type="ORF">RI844_20085</name>
</gene>
<dbReference type="InterPro" id="IPR038338">
    <property type="entry name" value="PriC_sf"/>
</dbReference>
<sequence length="214" mass="25117">MERSLCRLKSILDQLEIDANSVDQANKQRKSHYYLQDEAMFDEKLFPIVSSTYYAYVKYTQKRLEHLQKLLSTKHMEFCGALMAELEEQISSLITAIKSNDNRHNDSEYRLDRRNRLKKQKKPVTGKQTAKFKQQAKAVLVPSHQLYAKLAEFLGFERRLQDMLQVKELALAKTTKYNTATIQQEILTLQQRLGRCRKAISDVEKQIENSERTR</sequence>
<evidence type="ECO:0000313" key="1">
    <source>
        <dbReference type="EMBL" id="WOH37631.1"/>
    </source>
</evidence>
<dbReference type="Pfam" id="PF07445">
    <property type="entry name" value="PriC"/>
    <property type="match status" value="1"/>
</dbReference>
<keyword evidence="2" id="KW-1185">Reference proteome</keyword>
<proteinExistence type="predicted"/>